<dbReference type="InterPro" id="IPR011990">
    <property type="entry name" value="TPR-like_helical_dom_sf"/>
</dbReference>
<dbReference type="Gene3D" id="1.25.40.10">
    <property type="entry name" value="Tetratricopeptide repeat domain"/>
    <property type="match status" value="1"/>
</dbReference>
<keyword evidence="1" id="KW-0732">Signal</keyword>
<dbReference type="AlphaFoldDB" id="A0A7V8IIM3"/>
<gene>
    <name evidence="2" type="ORF">OI69_11080</name>
</gene>
<reference evidence="2 3" key="1">
    <citation type="submission" date="2014-10" db="EMBL/GenBank/DDBJ databases">
        <title>Genome sequence of Pectobacterium carotovorum M022.</title>
        <authorList>
            <person name="Chan K.-G."/>
            <person name="Tan W.-S."/>
        </authorList>
    </citation>
    <scope>NUCLEOTIDE SEQUENCE [LARGE SCALE GENOMIC DNA]</scope>
    <source>
        <strain evidence="2 3">M022</strain>
    </source>
</reference>
<dbReference type="OrthoDB" id="5583261at2"/>
<accession>A0A7V8IIM3</accession>
<dbReference type="EMBL" id="JSXC01000033">
    <property type="protein sequence ID" value="KHN51561.1"/>
    <property type="molecule type" value="Genomic_DNA"/>
</dbReference>
<feature type="signal peptide" evidence="1">
    <location>
        <begin position="1"/>
        <end position="21"/>
    </location>
</feature>
<dbReference type="RefSeq" id="WP_039350088.1">
    <property type="nucleotide sequence ID" value="NZ_JSXC01000033.1"/>
</dbReference>
<evidence type="ECO:0000313" key="2">
    <source>
        <dbReference type="EMBL" id="KHN51561.1"/>
    </source>
</evidence>
<proteinExistence type="predicted"/>
<evidence type="ECO:0000313" key="3">
    <source>
        <dbReference type="Proteomes" id="UP000053038"/>
    </source>
</evidence>
<protein>
    <recommendedName>
        <fullName evidence="4">Tetratricopeptide repeat protein</fullName>
    </recommendedName>
</protein>
<evidence type="ECO:0008006" key="4">
    <source>
        <dbReference type="Google" id="ProtNLM"/>
    </source>
</evidence>
<keyword evidence="3" id="KW-1185">Reference proteome</keyword>
<name>A0A7V8IIM3_9GAMM</name>
<dbReference type="Proteomes" id="UP000053038">
    <property type="component" value="Unassembled WGS sequence"/>
</dbReference>
<organism evidence="2 3">
    <name type="scientific">Pectobacterium fontis</name>
    <dbReference type="NCBI Taxonomy" id="2558042"/>
    <lineage>
        <taxon>Bacteria</taxon>
        <taxon>Pseudomonadati</taxon>
        <taxon>Pseudomonadota</taxon>
        <taxon>Gammaproteobacteria</taxon>
        <taxon>Enterobacterales</taxon>
        <taxon>Pectobacteriaceae</taxon>
        <taxon>Pectobacterium</taxon>
    </lineage>
</organism>
<comment type="caution">
    <text evidence="2">The sequence shown here is derived from an EMBL/GenBank/DDBJ whole genome shotgun (WGS) entry which is preliminary data.</text>
</comment>
<feature type="chain" id="PRO_5030667749" description="Tetratricopeptide repeat protein" evidence="1">
    <location>
        <begin position="22"/>
        <end position="724"/>
    </location>
</feature>
<evidence type="ECO:0000256" key="1">
    <source>
        <dbReference type="SAM" id="SignalP"/>
    </source>
</evidence>
<sequence length="724" mass="81004">MKGVTLLAGVLTALMSSQAFSSSDGVCGFSDSECGLSALPYLQPDNDTRTNLMLLQSRLHGISLPLPHPLPDQTRSRIDPFTAYRVMGLAATETPQTSEGGEDVTEDAPYLSTLNKAKRLNLPLSVQGTISTFSPDDNEGRHISNALSTLEAFFDVLLADKQLTEEQRTLLAHQRVNLLNPLYTKAALNEGLVSLPDEGHAGALMQYLFAVLAFYQGHFDEAENGFQALVSSPQPWVAETSRYMLIRVTINKAMEHALDEYNMFDASKADTAAAQLAVQHIDDYLKQYPEGQYVDSANGLYRRAYWIMNDTNALAKTYQHELENTPDVEDLLELNDEIDNKLLENRQFISAPDSAPLTMVQDLKRLRSDEGWLALPALSADELAAQQPLFEHGDMQEAFRYLQAAQRFYGTKNYAAVVDSVPTTQANDLTDTVLFSLQVLRGRALVRLERWDDAEAHWRQLLTHKMGYTQNQFLQLALAETLVKSGHPERVFATDSPVKNLRFRSAVLKTSANADLLRQQTGPQQTHEERAIALHTLLTKSLTHGDYASYLKDVQLRKAIAPLVSSENQSWNQEDLTAFDWDGSDTEEGYQCPALNDVVATLNQRPNDARAINCLGEFFLRTNNSVGFDWGEGNMLSGLTNAPTQFVGTEYNRLDGYMRVIADAKAPPEDKTYALYRAVYCYAPSGYNDCGPQDISKATRKAWFTQLKTKYKGSEWADKLDYYW</sequence>